<evidence type="ECO:0000313" key="3">
    <source>
        <dbReference type="EMBL" id="CAD8829142.1"/>
    </source>
</evidence>
<dbReference type="InterPro" id="IPR000504">
    <property type="entry name" value="RRM_dom"/>
</dbReference>
<evidence type="ECO:0000259" key="2">
    <source>
        <dbReference type="PROSITE" id="PS50102"/>
    </source>
</evidence>
<gene>
    <name evidence="3" type="ORF">NSCI0253_LOCUS3488</name>
</gene>
<feature type="domain" description="RRM" evidence="2">
    <location>
        <begin position="152"/>
        <end position="235"/>
    </location>
</feature>
<sequence>MHDGPLVLKVKNTFLDVDGPLEEDFLSDDYVDSFNHRQVSAPVFSFTRQTSPDQPWQVRTDFKSEFSGLMDRSLFDVRHEEQVDLFDDQSSAVSAETLEAPQAVTAKVGQRTEFVQDRWHPTSSCAREASSVGVDSDTANMTPIPDEWSAVSTAMLRNLPSDFSQRSLLDDLKEQGFLGGYDFVYLPLDPVTKLSRGYAFVNFVSAEIAWSFCLIYDGRVMGPNSNRLCVTRAALQGFDANHAHHACTRVSRCDPEARPLFFRKKHPIRRRRRRGPSMVDMATKELDSAHPFGLNHQSTQALALAALAATGGVTGMYTHVAEPCLQGHVVRARLAQIQASKVCHICRGEVRPDYKFCQGCGVRLV</sequence>
<reference evidence="3" key="1">
    <citation type="submission" date="2021-01" db="EMBL/GenBank/DDBJ databases">
        <authorList>
            <person name="Corre E."/>
            <person name="Pelletier E."/>
            <person name="Niang G."/>
            <person name="Scheremetjew M."/>
            <person name="Finn R."/>
            <person name="Kale V."/>
            <person name="Holt S."/>
            <person name="Cochrane G."/>
            <person name="Meng A."/>
            <person name="Brown T."/>
            <person name="Cohen L."/>
        </authorList>
    </citation>
    <scope>NUCLEOTIDE SEQUENCE</scope>
</reference>
<dbReference type="InterPro" id="IPR012677">
    <property type="entry name" value="Nucleotide-bd_a/b_plait_sf"/>
</dbReference>
<dbReference type="Gene3D" id="3.30.70.330">
    <property type="match status" value="1"/>
</dbReference>
<dbReference type="AlphaFoldDB" id="A0A7S0ZQ91"/>
<keyword evidence="1" id="KW-0694">RNA-binding</keyword>
<evidence type="ECO:0000256" key="1">
    <source>
        <dbReference type="PROSITE-ProRule" id="PRU00176"/>
    </source>
</evidence>
<dbReference type="Pfam" id="PF04059">
    <property type="entry name" value="RRM_2"/>
    <property type="match status" value="1"/>
</dbReference>
<dbReference type="SUPFAM" id="SSF54928">
    <property type="entry name" value="RNA-binding domain, RBD"/>
    <property type="match status" value="1"/>
</dbReference>
<accession>A0A7S0ZQ91</accession>
<dbReference type="InterPro" id="IPR007201">
    <property type="entry name" value="Mei2-like_Rrm_C"/>
</dbReference>
<dbReference type="EMBL" id="HBFQ01004985">
    <property type="protein sequence ID" value="CAD8829142.1"/>
    <property type="molecule type" value="Transcribed_RNA"/>
</dbReference>
<dbReference type="PROSITE" id="PS50102">
    <property type="entry name" value="RRM"/>
    <property type="match status" value="1"/>
</dbReference>
<name>A0A7S0ZQ91_NOCSC</name>
<proteinExistence type="predicted"/>
<dbReference type="InterPro" id="IPR035979">
    <property type="entry name" value="RBD_domain_sf"/>
</dbReference>
<protein>
    <recommendedName>
        <fullName evidence="2">RRM domain-containing protein</fullName>
    </recommendedName>
</protein>
<organism evidence="3">
    <name type="scientific">Noctiluca scintillans</name>
    <name type="common">Sea sparkle</name>
    <name type="synonym">Red tide dinoflagellate</name>
    <dbReference type="NCBI Taxonomy" id="2966"/>
    <lineage>
        <taxon>Eukaryota</taxon>
        <taxon>Sar</taxon>
        <taxon>Alveolata</taxon>
        <taxon>Dinophyceae</taxon>
        <taxon>Noctilucales</taxon>
        <taxon>Noctilucaceae</taxon>
        <taxon>Noctiluca</taxon>
    </lineage>
</organism>
<dbReference type="GO" id="GO:0003723">
    <property type="term" value="F:RNA binding"/>
    <property type="evidence" value="ECO:0007669"/>
    <property type="project" value="UniProtKB-UniRule"/>
</dbReference>